<dbReference type="Pfam" id="PF07280">
    <property type="entry name" value="Ac110_PIF"/>
    <property type="match status" value="1"/>
</dbReference>
<protein>
    <submittedName>
        <fullName evidence="2">Ac110</fullName>
    </submittedName>
</protein>
<keyword evidence="3" id="KW-1185">Reference proteome</keyword>
<dbReference type="EMBL" id="OL685370">
    <property type="protein sequence ID" value="USC25950.1"/>
    <property type="molecule type" value="Genomic_DNA"/>
</dbReference>
<reference evidence="2" key="1">
    <citation type="journal article" date="2022" name="J. Invertebr. Pathol.">
        <title>Identification of a new nucleopolyhedrovirus isolated from the olive leaf moth, Palpita vitrealis, from two locations in Egypt.</title>
        <authorList>
            <person name="El-Salamouny S."/>
            <person name="Wennmann J.T."/>
            <person name="Kleespies R.G."/>
            <person name="Richert-Poggeler K.R."/>
            <person name="Mansour A."/>
            <person name="Awad M."/>
            <person name="Agamy E."/>
            <person name="Salama R."/>
            <person name="Jehle J.A."/>
        </authorList>
    </citation>
    <scope>NUCLEOTIDE SEQUENCE</scope>
    <source>
        <strain evidence="2">Giza 2005</strain>
    </source>
</reference>
<evidence type="ECO:0000313" key="3">
    <source>
        <dbReference type="Proteomes" id="UP001256712"/>
    </source>
</evidence>
<proteinExistence type="predicted"/>
<name>A0AAE9RYS0_9ABAC</name>
<keyword evidence="1" id="KW-0472">Membrane</keyword>
<dbReference type="Proteomes" id="UP001256712">
    <property type="component" value="Segment"/>
</dbReference>
<organism evidence="2 3">
    <name type="scientific">Palpita vitrealis nucleopolyhedrovirus</name>
    <dbReference type="NCBI Taxonomy" id="2951960"/>
    <lineage>
        <taxon>Viruses</taxon>
        <taxon>Viruses incertae sedis</taxon>
        <taxon>Naldaviricetes</taxon>
        <taxon>Lefavirales</taxon>
        <taxon>Baculoviridae</taxon>
        <taxon>Alphabaculovirus</taxon>
        <taxon>Alphabaculovirus pavitrealis</taxon>
    </lineage>
</organism>
<keyword evidence="1" id="KW-0812">Transmembrane</keyword>
<feature type="transmembrane region" description="Helical" evidence="1">
    <location>
        <begin position="6"/>
        <end position="26"/>
    </location>
</feature>
<sequence length="56" mass="6826">MKYFLSTLFLIITFLFLTYLCIIIIVNNKRVRKDLFYHYNYVPGTLLKTVRVHKLK</sequence>
<keyword evidence="1" id="KW-1133">Transmembrane helix</keyword>
<accession>A0AAE9RYS0</accession>
<evidence type="ECO:0000256" key="1">
    <source>
        <dbReference type="SAM" id="Phobius"/>
    </source>
</evidence>
<evidence type="ECO:0000313" key="2">
    <source>
        <dbReference type="EMBL" id="USC25950.1"/>
    </source>
</evidence>
<dbReference type="InterPro" id="IPR009903">
    <property type="entry name" value="AcMNPV_AC110"/>
</dbReference>